<evidence type="ECO:0000256" key="1">
    <source>
        <dbReference type="ARBA" id="ARBA00004141"/>
    </source>
</evidence>
<dbReference type="AlphaFoldDB" id="A0A448SD64"/>
<evidence type="ECO:0000259" key="6">
    <source>
        <dbReference type="Pfam" id="PF04932"/>
    </source>
</evidence>
<feature type="transmembrane region" description="Helical" evidence="5">
    <location>
        <begin position="363"/>
        <end position="382"/>
    </location>
</feature>
<dbReference type="InterPro" id="IPR007016">
    <property type="entry name" value="O-antigen_ligase-rel_domated"/>
</dbReference>
<dbReference type="InterPro" id="IPR051533">
    <property type="entry name" value="WaaL-like"/>
</dbReference>
<name>A0A448SD64_SERRU</name>
<feature type="transmembrane region" description="Helical" evidence="5">
    <location>
        <begin position="298"/>
        <end position="328"/>
    </location>
</feature>
<dbReference type="InterPro" id="IPR021797">
    <property type="entry name" value="Wzy_C_2"/>
</dbReference>
<gene>
    <name evidence="8" type="ORF">NCTC10036_02365</name>
</gene>
<feature type="domain" description="O-antigen ligase-related" evidence="6">
    <location>
        <begin position="170"/>
        <end position="310"/>
    </location>
</feature>
<dbReference type="Pfam" id="PF11846">
    <property type="entry name" value="Wzy_C_2"/>
    <property type="match status" value="1"/>
</dbReference>
<dbReference type="RefSeq" id="WP_126531448.1">
    <property type="nucleotide sequence ID" value="NZ_LR134493.1"/>
</dbReference>
<sequence>MLNTANIVIIFALSLLMIVFWRARCSQRPLIITSASGFFISGGALLALPLLYTPSVWLPHAAWRFAGLAAGLLFLFSCLQGKYTRRRLNILLGIILLIIGIQAAAALLQLFMPDGGVPLYGKRVYGFFFQPNLLASFVATGLALALMLMVLPAFALPRFEPLRQGMLLLVLVVFSALLVCIQSRVGWLGGVTVAILFLWRFARHFPRHCLWAGAALLVGALLGMGGLLPEHALIATVNHDASNLARWTMLQDTLRMIAAKPWSGWGYGSFEYSFQHFRINQAVPTAVTEIARHPHNEILLWLIEGGIVALPGVILVVLGGVTVVRQAWRYDRQAFDRSRWSAGVPGALCIALFPMALHTQLEFPFYLSAQHFIVFLLLLALADRVSSDSMCRRCLPPRSQRAARTVMPLLAVWVALVMGFTFKAQRAIAQAERFGMEDITPLKSLPAASRWTLQERIAFDEHLNLLLTYNHTQDETLLDAYRQWASGYLARRVDKNVYASLIQILQHRGDSAQAERYRCDAARLFPKDARFQPSTPLLSVHDKESL</sequence>
<feature type="transmembrane region" description="Helical" evidence="5">
    <location>
        <begin position="132"/>
        <end position="155"/>
    </location>
</feature>
<organism evidence="8 9">
    <name type="scientific">Serratia rubidaea</name>
    <name type="common">Serratia marinorubra</name>
    <dbReference type="NCBI Taxonomy" id="61652"/>
    <lineage>
        <taxon>Bacteria</taxon>
        <taxon>Pseudomonadati</taxon>
        <taxon>Pseudomonadota</taxon>
        <taxon>Gammaproteobacteria</taxon>
        <taxon>Enterobacterales</taxon>
        <taxon>Yersiniaceae</taxon>
        <taxon>Serratia</taxon>
    </lineage>
</organism>
<feature type="transmembrane region" description="Helical" evidence="5">
    <location>
        <begin position="57"/>
        <end position="76"/>
    </location>
</feature>
<dbReference type="GO" id="GO:0016020">
    <property type="term" value="C:membrane"/>
    <property type="evidence" value="ECO:0007669"/>
    <property type="project" value="UniProtKB-SubCell"/>
</dbReference>
<reference evidence="8 9" key="1">
    <citation type="submission" date="2018-12" db="EMBL/GenBank/DDBJ databases">
        <authorList>
            <consortium name="Pathogen Informatics"/>
        </authorList>
    </citation>
    <scope>NUCLEOTIDE SEQUENCE [LARGE SCALE GENOMIC DNA]</scope>
    <source>
        <strain evidence="8 9">NCTC10036</strain>
    </source>
</reference>
<feature type="transmembrane region" description="Helical" evidence="5">
    <location>
        <begin position="88"/>
        <end position="112"/>
    </location>
</feature>
<feature type="transmembrane region" description="Helical" evidence="5">
    <location>
        <begin position="162"/>
        <end position="179"/>
    </location>
</feature>
<feature type="domain" description="Virulence factor membrane-bound polymerase C-terminal" evidence="7">
    <location>
        <begin position="351"/>
        <end position="532"/>
    </location>
</feature>
<dbReference type="PANTHER" id="PTHR37422:SF21">
    <property type="entry name" value="EXOQ-LIKE PROTEIN"/>
    <property type="match status" value="1"/>
</dbReference>
<evidence type="ECO:0000256" key="4">
    <source>
        <dbReference type="ARBA" id="ARBA00023136"/>
    </source>
</evidence>
<feature type="transmembrane region" description="Helical" evidence="5">
    <location>
        <begin position="340"/>
        <end position="357"/>
    </location>
</feature>
<feature type="transmembrane region" description="Helical" evidence="5">
    <location>
        <begin position="402"/>
        <end position="422"/>
    </location>
</feature>
<evidence type="ECO:0000256" key="5">
    <source>
        <dbReference type="SAM" id="Phobius"/>
    </source>
</evidence>
<proteinExistence type="predicted"/>
<comment type="subcellular location">
    <subcellularLocation>
        <location evidence="1">Membrane</location>
        <topology evidence="1">Multi-pass membrane protein</topology>
    </subcellularLocation>
</comment>
<dbReference type="EMBL" id="LR134493">
    <property type="protein sequence ID" value="VEI65621.1"/>
    <property type="molecule type" value="Genomic_DNA"/>
</dbReference>
<dbReference type="GO" id="GO:0016874">
    <property type="term" value="F:ligase activity"/>
    <property type="evidence" value="ECO:0007669"/>
    <property type="project" value="UniProtKB-KW"/>
</dbReference>
<accession>A0A448SD64</accession>
<evidence type="ECO:0000313" key="8">
    <source>
        <dbReference type="EMBL" id="VEI65621.1"/>
    </source>
</evidence>
<dbReference type="Proteomes" id="UP000281904">
    <property type="component" value="Chromosome"/>
</dbReference>
<dbReference type="Pfam" id="PF04932">
    <property type="entry name" value="Wzy_C"/>
    <property type="match status" value="1"/>
</dbReference>
<evidence type="ECO:0000256" key="3">
    <source>
        <dbReference type="ARBA" id="ARBA00022989"/>
    </source>
</evidence>
<feature type="transmembrane region" description="Helical" evidence="5">
    <location>
        <begin position="6"/>
        <end position="23"/>
    </location>
</feature>
<dbReference type="PANTHER" id="PTHR37422">
    <property type="entry name" value="TEICHURONIC ACID BIOSYNTHESIS PROTEIN TUAE"/>
    <property type="match status" value="1"/>
</dbReference>
<keyword evidence="4 5" id="KW-0472">Membrane</keyword>
<feature type="transmembrane region" description="Helical" evidence="5">
    <location>
        <begin position="185"/>
        <end position="202"/>
    </location>
</feature>
<evidence type="ECO:0000313" key="9">
    <source>
        <dbReference type="Proteomes" id="UP000281904"/>
    </source>
</evidence>
<feature type="transmembrane region" description="Helical" evidence="5">
    <location>
        <begin position="209"/>
        <end position="228"/>
    </location>
</feature>
<evidence type="ECO:0000259" key="7">
    <source>
        <dbReference type="Pfam" id="PF11846"/>
    </source>
</evidence>
<keyword evidence="2 5" id="KW-0812">Transmembrane</keyword>
<protein>
    <submittedName>
        <fullName evidence="8">Lipid A core - O-antigen ligase and related enzymes</fullName>
    </submittedName>
</protein>
<keyword evidence="3 5" id="KW-1133">Transmembrane helix</keyword>
<keyword evidence="8" id="KW-0436">Ligase</keyword>
<evidence type="ECO:0000256" key="2">
    <source>
        <dbReference type="ARBA" id="ARBA00022692"/>
    </source>
</evidence>
<feature type="transmembrane region" description="Helical" evidence="5">
    <location>
        <begin position="30"/>
        <end position="51"/>
    </location>
</feature>